<evidence type="ECO:0000256" key="1">
    <source>
        <dbReference type="ARBA" id="ARBA00004651"/>
    </source>
</evidence>
<feature type="transmembrane region" description="Helical" evidence="7">
    <location>
        <begin position="12"/>
        <end position="31"/>
    </location>
</feature>
<dbReference type="PANTHER" id="PTHR43663:SF1">
    <property type="entry name" value="CHROMATE TRANSPORTER"/>
    <property type="match status" value="1"/>
</dbReference>
<reference evidence="8" key="1">
    <citation type="submission" date="2022-05" db="EMBL/GenBank/DDBJ databases">
        <title>Comparative Genomics of Spacecraft Associated Microbes.</title>
        <authorList>
            <person name="Tran M.T."/>
            <person name="Wright A."/>
            <person name="Seuylemezian A."/>
            <person name="Eisen J."/>
            <person name="Coil D."/>
        </authorList>
    </citation>
    <scope>NUCLEOTIDE SEQUENCE</scope>
    <source>
        <strain evidence="8">214.1.1</strain>
    </source>
</reference>
<dbReference type="Pfam" id="PF02417">
    <property type="entry name" value="Chromate_transp"/>
    <property type="match status" value="1"/>
</dbReference>
<organism evidence="8 9">
    <name type="scientific">Halalkalibacter oceani</name>
    <dbReference type="NCBI Taxonomy" id="1653776"/>
    <lineage>
        <taxon>Bacteria</taxon>
        <taxon>Bacillati</taxon>
        <taxon>Bacillota</taxon>
        <taxon>Bacilli</taxon>
        <taxon>Bacillales</taxon>
        <taxon>Bacillaceae</taxon>
        <taxon>Halalkalibacter</taxon>
    </lineage>
</organism>
<evidence type="ECO:0000256" key="2">
    <source>
        <dbReference type="ARBA" id="ARBA00005262"/>
    </source>
</evidence>
<evidence type="ECO:0000313" key="8">
    <source>
        <dbReference type="EMBL" id="MCM3714473.1"/>
    </source>
</evidence>
<dbReference type="Proteomes" id="UP001139179">
    <property type="component" value="Unassembled WGS sequence"/>
</dbReference>
<sequence length="193" mass="20668">MNWKTNKDLFVAFFRAGILGYGGGPASIPLFHKEAVERYRWVTDEEFGDILALGNALPGPIATKMAGYIGYRLAGWSGLASAILATVLPTVLLMIGLMGLLTSLRDSAIVQGMTQAITPVVAVMMLTLTYSFFKQSKKGLGLGLSIALVIVSLLLYQGLALHPAVIIGALLAYGLLAKPRKEKDKDRKKGESA</sequence>
<dbReference type="PANTHER" id="PTHR43663">
    <property type="entry name" value="CHROMATE TRANSPORT PROTEIN-RELATED"/>
    <property type="match status" value="1"/>
</dbReference>
<dbReference type="InterPro" id="IPR003370">
    <property type="entry name" value="Chromate_transpt"/>
</dbReference>
<keyword evidence="3" id="KW-1003">Cell membrane</keyword>
<evidence type="ECO:0000256" key="4">
    <source>
        <dbReference type="ARBA" id="ARBA00022692"/>
    </source>
</evidence>
<feature type="transmembrane region" description="Helical" evidence="7">
    <location>
        <begin position="140"/>
        <end position="156"/>
    </location>
</feature>
<keyword evidence="9" id="KW-1185">Reference proteome</keyword>
<dbReference type="GO" id="GO:0015109">
    <property type="term" value="F:chromate transmembrane transporter activity"/>
    <property type="evidence" value="ECO:0007669"/>
    <property type="project" value="InterPro"/>
</dbReference>
<keyword evidence="5 7" id="KW-1133">Transmembrane helix</keyword>
<evidence type="ECO:0000256" key="5">
    <source>
        <dbReference type="ARBA" id="ARBA00022989"/>
    </source>
</evidence>
<keyword evidence="4 7" id="KW-0812">Transmembrane</keyword>
<dbReference type="InterPro" id="IPR052518">
    <property type="entry name" value="CHR_Transporter"/>
</dbReference>
<dbReference type="AlphaFoldDB" id="A0A9X2IQD1"/>
<evidence type="ECO:0000256" key="6">
    <source>
        <dbReference type="ARBA" id="ARBA00023136"/>
    </source>
</evidence>
<name>A0A9X2IQD1_9BACI</name>
<dbReference type="RefSeq" id="WP_251223247.1">
    <property type="nucleotide sequence ID" value="NZ_JAMBOL010000007.1"/>
</dbReference>
<feature type="transmembrane region" description="Helical" evidence="7">
    <location>
        <begin position="113"/>
        <end position="133"/>
    </location>
</feature>
<feature type="transmembrane region" description="Helical" evidence="7">
    <location>
        <begin position="73"/>
        <end position="101"/>
    </location>
</feature>
<dbReference type="EMBL" id="JAMBOL010000007">
    <property type="protein sequence ID" value="MCM3714473.1"/>
    <property type="molecule type" value="Genomic_DNA"/>
</dbReference>
<keyword evidence="6 7" id="KW-0472">Membrane</keyword>
<comment type="similarity">
    <text evidence="2">Belongs to the chromate ion transporter (CHR) (TC 2.A.51) family.</text>
</comment>
<dbReference type="GO" id="GO:0005886">
    <property type="term" value="C:plasma membrane"/>
    <property type="evidence" value="ECO:0007669"/>
    <property type="project" value="UniProtKB-SubCell"/>
</dbReference>
<comment type="caution">
    <text evidence="8">The sequence shown here is derived from an EMBL/GenBank/DDBJ whole genome shotgun (WGS) entry which is preliminary data.</text>
</comment>
<evidence type="ECO:0000256" key="3">
    <source>
        <dbReference type="ARBA" id="ARBA00022475"/>
    </source>
</evidence>
<protein>
    <submittedName>
        <fullName evidence="8">Chromate transporter</fullName>
    </submittedName>
</protein>
<proteinExistence type="inferred from homology"/>
<comment type="subcellular location">
    <subcellularLocation>
        <location evidence="1">Cell membrane</location>
        <topology evidence="1">Multi-pass membrane protein</topology>
    </subcellularLocation>
</comment>
<gene>
    <name evidence="8" type="ORF">M3202_10275</name>
</gene>
<feature type="transmembrane region" description="Helical" evidence="7">
    <location>
        <begin position="162"/>
        <end position="179"/>
    </location>
</feature>
<accession>A0A9X2IQD1</accession>
<evidence type="ECO:0000313" key="9">
    <source>
        <dbReference type="Proteomes" id="UP001139179"/>
    </source>
</evidence>
<evidence type="ECO:0000256" key="7">
    <source>
        <dbReference type="SAM" id="Phobius"/>
    </source>
</evidence>